<sequence length="342" mass="39532">MARGGINKALVRIAREALIARGVRPSIDAVRVELGNTGSKSTILRYLRELSTPELSPVKVALNDELTHLVASVVERVEEQARQTVSEDQTRVDEAWRRHAQAQAQQRELIDALQEQVHRLDSQLLEYRTREHQLQTRSNELQVTVDAQQQQLVDVQQTLSERELRVTSLSEHAEHLKTSLEHYREQQRAQRELDLERHDQQMHQLMREHRTLQATLLQKQEELAQLNRDNERLITESRMTTRQALSDAQEFRQAQTAWQQLAHSHQEMQTQWQAEHAELRSRLRAALIKQRGDAHYIRNEQRQITHLQRLLESRPPLAPEPGGTPSTLPATPAVRAEAAPRG</sequence>
<accession>A0A5E7MR34</accession>
<gene>
    <name evidence="4" type="ORF">PS854_04111</name>
</gene>
<proteinExistence type="predicted"/>
<keyword evidence="1" id="KW-0175">Coiled coil</keyword>
<dbReference type="RefSeq" id="WP_150735043.1">
    <property type="nucleotide sequence ID" value="NZ_CABVIF010000009.1"/>
</dbReference>
<dbReference type="AlphaFoldDB" id="A0A5E7MR34"/>
<dbReference type="InterPro" id="IPR021104">
    <property type="entry name" value="KfrA_DNA-bd_N"/>
</dbReference>
<protein>
    <recommendedName>
        <fullName evidence="3">KfrA N-terminal DNA-binding domain-containing protein</fullName>
    </recommendedName>
</protein>
<feature type="coiled-coil region" evidence="1">
    <location>
        <begin position="188"/>
        <end position="243"/>
    </location>
</feature>
<reference evidence="4 5" key="1">
    <citation type="submission" date="2019-09" db="EMBL/GenBank/DDBJ databases">
        <authorList>
            <person name="Chandra G."/>
            <person name="Truman W A."/>
        </authorList>
    </citation>
    <scope>NUCLEOTIDE SEQUENCE [LARGE SCALE GENOMIC DNA]</scope>
    <source>
        <strain evidence="4">PS854</strain>
    </source>
</reference>
<feature type="coiled-coil region" evidence="1">
    <location>
        <begin position="103"/>
        <end position="130"/>
    </location>
</feature>
<organism evidence="4 5">
    <name type="scientific">Pseudomonas fluorescens</name>
    <dbReference type="NCBI Taxonomy" id="294"/>
    <lineage>
        <taxon>Bacteria</taxon>
        <taxon>Pseudomonadati</taxon>
        <taxon>Pseudomonadota</taxon>
        <taxon>Gammaproteobacteria</taxon>
        <taxon>Pseudomonadales</taxon>
        <taxon>Pseudomonadaceae</taxon>
        <taxon>Pseudomonas</taxon>
    </lineage>
</organism>
<feature type="region of interest" description="Disordered" evidence="2">
    <location>
        <begin position="310"/>
        <end position="342"/>
    </location>
</feature>
<evidence type="ECO:0000256" key="1">
    <source>
        <dbReference type="SAM" id="Coils"/>
    </source>
</evidence>
<evidence type="ECO:0000259" key="3">
    <source>
        <dbReference type="Pfam" id="PF11740"/>
    </source>
</evidence>
<evidence type="ECO:0000256" key="2">
    <source>
        <dbReference type="SAM" id="MobiDB-lite"/>
    </source>
</evidence>
<dbReference type="EMBL" id="CABVIF010000009">
    <property type="protein sequence ID" value="VVP27187.1"/>
    <property type="molecule type" value="Genomic_DNA"/>
</dbReference>
<dbReference type="Pfam" id="PF11740">
    <property type="entry name" value="KfrA_N"/>
    <property type="match status" value="1"/>
</dbReference>
<evidence type="ECO:0000313" key="4">
    <source>
        <dbReference type="EMBL" id="VVP27187.1"/>
    </source>
</evidence>
<feature type="domain" description="KfrA N-terminal DNA-binding" evidence="3">
    <location>
        <begin position="8"/>
        <end position="117"/>
    </location>
</feature>
<name>A0A5E7MR34_PSEFL</name>
<evidence type="ECO:0000313" key="5">
    <source>
        <dbReference type="Proteomes" id="UP000327111"/>
    </source>
</evidence>
<dbReference type="Proteomes" id="UP000327111">
    <property type="component" value="Unassembled WGS sequence"/>
</dbReference>